<dbReference type="Gene3D" id="1.20.58.80">
    <property type="entry name" value="Phosphotransferase system, lactose/cellobiose-type IIA subunit"/>
    <property type="match status" value="2"/>
</dbReference>
<dbReference type="InterPro" id="IPR022682">
    <property type="entry name" value="Calpain_domain_III"/>
</dbReference>
<dbReference type="SUPFAM" id="SSF49758">
    <property type="entry name" value="Calpain large subunit, middle domain (domain III)"/>
    <property type="match status" value="2"/>
</dbReference>
<dbReference type="InterPro" id="IPR022684">
    <property type="entry name" value="Calpain_cysteine_protease"/>
</dbReference>
<dbReference type="PANTHER" id="PTHR46143">
    <property type="entry name" value="CALPAIN-7"/>
    <property type="match status" value="1"/>
</dbReference>
<dbReference type="InterPro" id="IPR022683">
    <property type="entry name" value="Calpain_III"/>
</dbReference>
<feature type="region of interest" description="Disordered" evidence="7">
    <location>
        <begin position="195"/>
        <end position="214"/>
    </location>
</feature>
<evidence type="ECO:0000256" key="3">
    <source>
        <dbReference type="ARBA" id="ARBA00022801"/>
    </source>
</evidence>
<evidence type="ECO:0000256" key="4">
    <source>
        <dbReference type="ARBA" id="ARBA00022807"/>
    </source>
</evidence>
<dbReference type="SMART" id="SM00230">
    <property type="entry name" value="CysPc"/>
    <property type="match status" value="1"/>
</dbReference>
<accession>A0A7I4YCU9</accession>
<dbReference type="WBParaSite" id="HCON_00082390-00001">
    <property type="protein sequence ID" value="HCON_00082390-00001"/>
    <property type="gene ID" value="HCON_00082390"/>
</dbReference>
<feature type="active site" evidence="5 6">
    <location>
        <position position="476"/>
    </location>
</feature>
<dbReference type="InterPro" id="IPR038765">
    <property type="entry name" value="Papain-like_cys_pep_sf"/>
</dbReference>
<dbReference type="OMA" id="GDYRRGC"/>
<evidence type="ECO:0000256" key="5">
    <source>
        <dbReference type="PIRSR" id="PIRSR622684-1"/>
    </source>
</evidence>
<comment type="similarity">
    <text evidence="1">Belongs to the peptidase C2 family.</text>
</comment>
<evidence type="ECO:0000313" key="9">
    <source>
        <dbReference type="Proteomes" id="UP000025227"/>
    </source>
</evidence>
<name>A0A7I4YCU9_HAECO</name>
<sequence>MQGRAKTTGLTAVAMGDYGDATSSAMQLAQRAIAFDQAQRYEEAIYCYGEAADRILALVHSKQASPALSKKALEYVERAEFLKRDLPRLLDIAKTTKSPCRILLEKAEFAVLKAQLLDESGHCSLAIDLYSEAIQVCLQAGEKCVEEELRSKLRRIANSALERVEHLKKVEEQKRIEALTDNLPDVPVDELSRLNLATDPDSGSSTPSRSPITPHKAAAVGLTPEELAVLATTSYINGRKYVPFLTVDLKEKFNYSIPYTDKDGKLSLTEKQKKRMKAWLRPHEIFEEPKLISNIDSGTIKQTVISDCSFVASLSITARYEKRFGKQVITSIIYPQNKAGKPVYNPSGKYMVKFHINGVWRKVIIDDYLPTDENLCLLCSHSQTKGELWVSLLEKAYLKVMGGYDFPGSNSNIDLHALTGWIPDRISIKRDDPAFDGNRIFEKLLSRFHRGDCLITLATGKLSPDICERAGLVDCHAYAVLDLRKIDGKRLLMVKNPWTHLRWKGRFSENDIVSWTPSLCKALDYDPNQAKSKDDGVFWIDFESVCRFFEVFYVNWNPALFPFTYGIHAAWNSCNGPVKDLYSVADNPQYTLEVHNKATSAVWILLTRHITEISDFADNKEYITVMVYKSGKKIYIPIDPKPLYEGMRINSPHYLCQMVVNEPGIQKYTLVVAQYEKMKTIYYTLRVFSSCHFTLSPIKNLYNVKKTVTGKWEGRTAGGCGNGDSRETWKNNPVYEISLEESSDENLILIDLKGPKQYSVGFEVRQVSSPRNKPLENKHSDVFRPGYTVLALDKVPAGVYTIRPMTFQARQEGPFILKVEASCGFSIKRIQ</sequence>
<dbReference type="OrthoDB" id="167576at2759"/>
<dbReference type="InterPro" id="IPR036181">
    <property type="entry name" value="MIT_dom_sf"/>
</dbReference>
<dbReference type="Gene3D" id="3.90.70.10">
    <property type="entry name" value="Cysteine proteinases"/>
    <property type="match status" value="1"/>
</dbReference>
<dbReference type="InterPro" id="IPR007330">
    <property type="entry name" value="MIT_dom"/>
</dbReference>
<evidence type="ECO:0000256" key="6">
    <source>
        <dbReference type="PROSITE-ProRule" id="PRU00239"/>
    </source>
</evidence>
<keyword evidence="2 6" id="KW-0645">Protease</keyword>
<keyword evidence="9" id="KW-1185">Reference proteome</keyword>
<dbReference type="PRINTS" id="PR00704">
    <property type="entry name" value="CALPAIN"/>
</dbReference>
<dbReference type="InterPro" id="IPR036213">
    <property type="entry name" value="Calpain_III_sf"/>
</dbReference>
<dbReference type="PANTHER" id="PTHR46143:SF1">
    <property type="entry name" value="CALPAIN-7"/>
    <property type="match status" value="1"/>
</dbReference>
<dbReference type="PROSITE" id="PS50203">
    <property type="entry name" value="CALPAIN_CAT"/>
    <property type="match status" value="1"/>
</dbReference>
<proteinExistence type="inferred from homology"/>
<dbReference type="InterPro" id="IPR001300">
    <property type="entry name" value="Peptidase_C2_calpain_cat"/>
</dbReference>
<dbReference type="GO" id="GO:0006508">
    <property type="term" value="P:proteolysis"/>
    <property type="evidence" value="ECO:0007669"/>
    <property type="project" value="UniProtKB-KW"/>
</dbReference>
<dbReference type="CDD" id="cd00044">
    <property type="entry name" value="CysPc"/>
    <property type="match status" value="1"/>
</dbReference>
<dbReference type="Gene3D" id="2.60.120.380">
    <property type="match status" value="2"/>
</dbReference>
<evidence type="ECO:0000256" key="1">
    <source>
        <dbReference type="ARBA" id="ARBA00007623"/>
    </source>
</evidence>
<dbReference type="SUPFAM" id="SSF116846">
    <property type="entry name" value="MIT domain"/>
    <property type="match status" value="2"/>
</dbReference>
<feature type="active site" evidence="5 6">
    <location>
        <position position="308"/>
    </location>
</feature>
<evidence type="ECO:0000259" key="8">
    <source>
        <dbReference type="PROSITE" id="PS50203"/>
    </source>
</evidence>
<keyword evidence="3 6" id="KW-0378">Hydrolase</keyword>
<keyword evidence="4 6" id="KW-0788">Thiol protease</keyword>
<dbReference type="InterPro" id="IPR051297">
    <property type="entry name" value="PalB/RIM13"/>
</dbReference>
<organism evidence="9 10">
    <name type="scientific">Haemonchus contortus</name>
    <name type="common">Barber pole worm</name>
    <dbReference type="NCBI Taxonomy" id="6289"/>
    <lineage>
        <taxon>Eukaryota</taxon>
        <taxon>Metazoa</taxon>
        <taxon>Ecdysozoa</taxon>
        <taxon>Nematoda</taxon>
        <taxon>Chromadorea</taxon>
        <taxon>Rhabditida</taxon>
        <taxon>Rhabditina</taxon>
        <taxon>Rhabditomorpha</taxon>
        <taxon>Strongyloidea</taxon>
        <taxon>Trichostrongylidae</taxon>
        <taxon>Haemonchus</taxon>
    </lineage>
</organism>
<evidence type="ECO:0000313" key="10">
    <source>
        <dbReference type="WBParaSite" id="HCON_00082390-00001"/>
    </source>
</evidence>
<feature type="domain" description="Calpain catalytic" evidence="8">
    <location>
        <begin position="256"/>
        <end position="558"/>
    </location>
</feature>
<dbReference type="GO" id="GO:0004198">
    <property type="term" value="F:calcium-dependent cysteine-type endopeptidase activity"/>
    <property type="evidence" value="ECO:0007669"/>
    <property type="project" value="InterPro"/>
</dbReference>
<dbReference type="Pfam" id="PF01067">
    <property type="entry name" value="Calpain_III"/>
    <property type="match status" value="1"/>
</dbReference>
<evidence type="ECO:0000256" key="7">
    <source>
        <dbReference type="SAM" id="MobiDB-lite"/>
    </source>
</evidence>
<dbReference type="SUPFAM" id="SSF54001">
    <property type="entry name" value="Cysteine proteinases"/>
    <property type="match status" value="1"/>
</dbReference>
<dbReference type="AlphaFoldDB" id="A0A7I4YCU9"/>
<protein>
    <submittedName>
        <fullName evidence="10">Calpain catalytic domain-containing protein</fullName>
    </submittedName>
</protein>
<dbReference type="Pfam" id="PF00648">
    <property type="entry name" value="Peptidase_C2"/>
    <property type="match status" value="1"/>
</dbReference>
<evidence type="ECO:0000256" key="2">
    <source>
        <dbReference type="ARBA" id="ARBA00022670"/>
    </source>
</evidence>
<reference evidence="10" key="1">
    <citation type="submission" date="2020-12" db="UniProtKB">
        <authorList>
            <consortium name="WormBaseParasite"/>
        </authorList>
    </citation>
    <scope>IDENTIFICATION</scope>
    <source>
        <strain evidence="10">MHco3</strain>
    </source>
</reference>
<dbReference type="Proteomes" id="UP000025227">
    <property type="component" value="Unplaced"/>
</dbReference>
<dbReference type="SMART" id="SM00745">
    <property type="entry name" value="MIT"/>
    <property type="match status" value="2"/>
</dbReference>
<dbReference type="Pfam" id="PF04212">
    <property type="entry name" value="MIT"/>
    <property type="match status" value="2"/>
</dbReference>
<feature type="active site" evidence="5 6">
    <location>
        <position position="496"/>
    </location>
</feature>
<feature type="compositionally biased region" description="Polar residues" evidence="7">
    <location>
        <begin position="201"/>
        <end position="211"/>
    </location>
</feature>
<dbReference type="SMART" id="SM00720">
    <property type="entry name" value="calpain_III"/>
    <property type="match status" value="1"/>
</dbReference>